<name>A0A919V8R3_9ACTN</name>
<evidence type="ECO:0000256" key="1">
    <source>
        <dbReference type="SAM" id="SignalP"/>
    </source>
</evidence>
<dbReference type="PROSITE" id="PS51257">
    <property type="entry name" value="PROKAR_LIPOPROTEIN"/>
    <property type="match status" value="1"/>
</dbReference>
<proteinExistence type="predicted"/>
<feature type="chain" id="PRO_5037680762" description="PknH-like extracellular domain-containing protein" evidence="1">
    <location>
        <begin position="23"/>
        <end position="240"/>
    </location>
</feature>
<keyword evidence="3" id="KW-1185">Reference proteome</keyword>
<comment type="caution">
    <text evidence="2">The sequence shown here is derived from an EMBL/GenBank/DDBJ whole genome shotgun (WGS) entry which is preliminary data.</text>
</comment>
<evidence type="ECO:0000313" key="2">
    <source>
        <dbReference type="EMBL" id="GII94713.1"/>
    </source>
</evidence>
<accession>A0A919V8R3</accession>
<feature type="signal peptide" evidence="1">
    <location>
        <begin position="1"/>
        <end position="22"/>
    </location>
</feature>
<dbReference type="Proteomes" id="UP000606172">
    <property type="component" value="Unassembled WGS sequence"/>
</dbReference>
<dbReference type="EMBL" id="BOOW01000030">
    <property type="protein sequence ID" value="GII94713.1"/>
    <property type="molecule type" value="Genomic_DNA"/>
</dbReference>
<dbReference type="RefSeq" id="WP_204029466.1">
    <property type="nucleotide sequence ID" value="NZ_BOOW01000030.1"/>
</dbReference>
<reference evidence="2" key="1">
    <citation type="submission" date="2021-01" db="EMBL/GenBank/DDBJ databases">
        <title>Whole genome shotgun sequence of Sinosporangium siamense NBRC 109515.</title>
        <authorList>
            <person name="Komaki H."/>
            <person name="Tamura T."/>
        </authorList>
    </citation>
    <scope>NUCLEOTIDE SEQUENCE</scope>
    <source>
        <strain evidence="2">NBRC 109515</strain>
    </source>
</reference>
<protein>
    <recommendedName>
        <fullName evidence="4">PknH-like extracellular domain-containing protein</fullName>
    </recommendedName>
</protein>
<organism evidence="2 3">
    <name type="scientific">Sinosporangium siamense</name>
    <dbReference type="NCBI Taxonomy" id="1367973"/>
    <lineage>
        <taxon>Bacteria</taxon>
        <taxon>Bacillati</taxon>
        <taxon>Actinomycetota</taxon>
        <taxon>Actinomycetes</taxon>
        <taxon>Streptosporangiales</taxon>
        <taxon>Streptosporangiaceae</taxon>
        <taxon>Sinosporangium</taxon>
    </lineage>
</organism>
<sequence length="240" mass="24920">MKLTYKTIPALCLVTLTATACAAHNAAPAKPANSPTTSAVAQPPVPPAVAKAARALGAGLLASVDGMKKVYGPESGAFGGLTATRRGLEAMAKTKVDKPGCATTGQLDAQAPAVRDAPAAVVSFMSKSRTITEALIELPEKDAVKRFPGLQPGCEKYTLSSGDAKMTYTTRPVELPRRGDRVSAFLTSVEGTGIDLKLGSVALRRGNVVMSLLVVGSKVDRKDLLDQTDKAYAALIKVVK</sequence>
<evidence type="ECO:0008006" key="4">
    <source>
        <dbReference type="Google" id="ProtNLM"/>
    </source>
</evidence>
<gene>
    <name evidence="2" type="ORF">Ssi02_49440</name>
</gene>
<keyword evidence="1" id="KW-0732">Signal</keyword>
<evidence type="ECO:0000313" key="3">
    <source>
        <dbReference type="Proteomes" id="UP000606172"/>
    </source>
</evidence>
<dbReference type="AlphaFoldDB" id="A0A919V8R3"/>